<protein>
    <submittedName>
        <fullName evidence="1">Uncharacterized protein</fullName>
    </submittedName>
</protein>
<gene>
    <name evidence="1" type="ORF">BAUCODRAFT_39887</name>
</gene>
<dbReference type="RefSeq" id="XP_007681981.1">
    <property type="nucleotide sequence ID" value="XM_007683791.1"/>
</dbReference>
<dbReference type="GeneID" id="19113916"/>
<reference evidence="1 2" key="1">
    <citation type="journal article" date="2012" name="PLoS Pathog.">
        <title>Diverse lifestyles and strategies of plant pathogenesis encoded in the genomes of eighteen Dothideomycetes fungi.</title>
        <authorList>
            <person name="Ohm R.A."/>
            <person name="Feau N."/>
            <person name="Henrissat B."/>
            <person name="Schoch C.L."/>
            <person name="Horwitz B.A."/>
            <person name="Barry K.W."/>
            <person name="Condon B.J."/>
            <person name="Copeland A.C."/>
            <person name="Dhillon B."/>
            <person name="Glaser F."/>
            <person name="Hesse C.N."/>
            <person name="Kosti I."/>
            <person name="LaButti K."/>
            <person name="Lindquist E.A."/>
            <person name="Lucas S."/>
            <person name="Salamov A.A."/>
            <person name="Bradshaw R.E."/>
            <person name="Ciuffetti L."/>
            <person name="Hamelin R.C."/>
            <person name="Kema G.H.J."/>
            <person name="Lawrence C."/>
            <person name="Scott J.A."/>
            <person name="Spatafora J.W."/>
            <person name="Turgeon B.G."/>
            <person name="de Wit P.J.G.M."/>
            <person name="Zhong S."/>
            <person name="Goodwin S.B."/>
            <person name="Grigoriev I.V."/>
        </authorList>
    </citation>
    <scope>NUCLEOTIDE SEQUENCE [LARGE SCALE GENOMIC DNA]</scope>
    <source>
        <strain evidence="1 2">UAMH 10762</strain>
    </source>
</reference>
<sequence length="58" mass="6473">MVFRKRTGAAVGCQSEDRLSLGPSIHKQGPLSRRPRARTLVVVDIDVTQDNVRHTHPL</sequence>
<dbReference type="Proteomes" id="UP000011761">
    <property type="component" value="Unassembled WGS sequence"/>
</dbReference>
<name>M2MXA0_BAUPA</name>
<organism evidence="1 2">
    <name type="scientific">Baudoinia panamericana (strain UAMH 10762)</name>
    <name type="common">Angels' share fungus</name>
    <name type="synonym">Baudoinia compniacensis (strain UAMH 10762)</name>
    <dbReference type="NCBI Taxonomy" id="717646"/>
    <lineage>
        <taxon>Eukaryota</taxon>
        <taxon>Fungi</taxon>
        <taxon>Dikarya</taxon>
        <taxon>Ascomycota</taxon>
        <taxon>Pezizomycotina</taxon>
        <taxon>Dothideomycetes</taxon>
        <taxon>Dothideomycetidae</taxon>
        <taxon>Mycosphaerellales</taxon>
        <taxon>Teratosphaeriaceae</taxon>
        <taxon>Baudoinia</taxon>
    </lineage>
</organism>
<evidence type="ECO:0000313" key="1">
    <source>
        <dbReference type="EMBL" id="EMC90880.1"/>
    </source>
</evidence>
<evidence type="ECO:0000313" key="2">
    <source>
        <dbReference type="Proteomes" id="UP000011761"/>
    </source>
</evidence>
<proteinExistence type="predicted"/>
<dbReference type="EMBL" id="KB445566">
    <property type="protein sequence ID" value="EMC90880.1"/>
    <property type="molecule type" value="Genomic_DNA"/>
</dbReference>
<dbReference type="AlphaFoldDB" id="M2MXA0"/>
<dbReference type="KEGG" id="bcom:BAUCODRAFT_39887"/>
<keyword evidence="2" id="KW-1185">Reference proteome</keyword>
<dbReference type="HOGENOM" id="CLU_2978768_0_0_1"/>
<accession>M2MXA0</accession>